<evidence type="ECO:0000256" key="5">
    <source>
        <dbReference type="ARBA" id="ARBA00023002"/>
    </source>
</evidence>
<dbReference type="KEGG" id="gpi:GPICK_03880"/>
<evidence type="ECO:0000256" key="6">
    <source>
        <dbReference type="ARBA" id="ARBA00023136"/>
    </source>
</evidence>
<keyword evidence="6 8" id="KW-0472">Membrane</keyword>
<gene>
    <name evidence="10" type="ORF">GPICK_03880</name>
</gene>
<dbReference type="EMBL" id="CP009788">
    <property type="protein sequence ID" value="AJE02622.1"/>
    <property type="molecule type" value="Genomic_DNA"/>
</dbReference>
<feature type="transmembrane region" description="Helical" evidence="8">
    <location>
        <begin position="64"/>
        <end position="86"/>
    </location>
</feature>
<dbReference type="GO" id="GO:0008137">
    <property type="term" value="F:NADH dehydrogenase (ubiquinone) activity"/>
    <property type="evidence" value="ECO:0007669"/>
    <property type="project" value="InterPro"/>
</dbReference>
<dbReference type="AlphaFoldDB" id="A0A0B5B7S1"/>
<dbReference type="InterPro" id="IPR052175">
    <property type="entry name" value="ComplexI-like_HydComp"/>
</dbReference>
<dbReference type="GO" id="GO:0005886">
    <property type="term" value="C:plasma membrane"/>
    <property type="evidence" value="ECO:0007669"/>
    <property type="project" value="UniProtKB-SubCell"/>
</dbReference>
<proteinExistence type="predicted"/>
<dbReference type="PANTHER" id="PTHR42682">
    <property type="entry name" value="HYDROGENASE-4 COMPONENT F"/>
    <property type="match status" value="1"/>
</dbReference>
<protein>
    <submittedName>
        <fullName evidence="10">Hydrogenase</fullName>
    </submittedName>
</protein>
<evidence type="ECO:0000256" key="4">
    <source>
        <dbReference type="ARBA" id="ARBA00022989"/>
    </source>
</evidence>
<name>A0A0B5B7S1_9BACT</name>
<feature type="transmembrane region" description="Helical" evidence="8">
    <location>
        <begin position="397"/>
        <end position="419"/>
    </location>
</feature>
<dbReference type="OrthoDB" id="9805769at2"/>
<accession>A0A0B5B7S1</accession>
<evidence type="ECO:0000256" key="8">
    <source>
        <dbReference type="SAM" id="Phobius"/>
    </source>
</evidence>
<dbReference type="GO" id="GO:0042773">
    <property type="term" value="P:ATP synthesis coupled electron transport"/>
    <property type="evidence" value="ECO:0007669"/>
    <property type="project" value="InterPro"/>
</dbReference>
<dbReference type="HOGENOM" id="CLU_007100_10_1_7"/>
<keyword evidence="2" id="KW-1003">Cell membrane</keyword>
<evidence type="ECO:0000313" key="10">
    <source>
        <dbReference type="EMBL" id="AJE02622.1"/>
    </source>
</evidence>
<sequence>MLTAAILLPLVGALAAWIVPDNRFRPLVLPAVAVPHLALTVALLAWTPPPSPQGWIALDPLGKIVLLTISILFLVCAVYAVGYLAYRRDRSSRVLCMGMLACLSAMTLVTVSQHLGLLWVAVETTTVTMAPLIYFNRNARSIEATWKYLLICSVGIALALLGLFFLAYATLVAQRDATLLLGPILASARELNPGWLHASFIFMLVGFGSKMGIAPLHSWKPDAYGEAPGLVGALLAGGLVNCAFLAILRVYQISLAAGGEYLFFQKALLVMGLLSMGLAAVFMARQADFKRMLAYSSVEHVGILAVALGLGKGALFGALFHLLNNGLTKGVLFLSSGNIHRSYNSKSTEVVRGALERLPWSAGLFLAGFIAITGSPPFSPFVSEFSIVSSAFVEGRYLVGGLFLLFLAIVFIGMALTVLPLVMGEPPADAERTGYRDRLLTVGPPLALLGLILMLGVWLPEPFRQLLRDGAALLEARP</sequence>
<evidence type="ECO:0000256" key="2">
    <source>
        <dbReference type="ARBA" id="ARBA00022475"/>
    </source>
</evidence>
<feature type="transmembrane region" description="Helical" evidence="8">
    <location>
        <begin position="93"/>
        <end position="111"/>
    </location>
</feature>
<feature type="transmembrane region" description="Helical" evidence="8">
    <location>
        <begin position="263"/>
        <end position="282"/>
    </location>
</feature>
<feature type="transmembrane region" description="Helical" evidence="8">
    <location>
        <begin position="194"/>
        <end position="217"/>
    </location>
</feature>
<dbReference type="STRING" id="345632.GPICK_03880"/>
<reference evidence="10 11" key="1">
    <citation type="journal article" date="2015" name="Genome Announc.">
        <title>Complete Genome of Geobacter pickeringii G13T, a Metal-Reducing Isolate from Sedimentary Kaolin Deposits.</title>
        <authorList>
            <person name="Badalamenti J.P."/>
            <person name="Bond D.R."/>
        </authorList>
    </citation>
    <scope>NUCLEOTIDE SEQUENCE [LARGE SCALE GENOMIC DNA]</scope>
    <source>
        <strain evidence="10 11">G13</strain>
    </source>
</reference>
<feature type="transmembrane region" description="Helical" evidence="8">
    <location>
        <begin position="229"/>
        <end position="251"/>
    </location>
</feature>
<feature type="transmembrane region" description="Helical" evidence="8">
    <location>
        <begin position="358"/>
        <end position="376"/>
    </location>
</feature>
<dbReference type="InterPro" id="IPR001750">
    <property type="entry name" value="ND/Mrp_TM"/>
</dbReference>
<organism evidence="10 11">
    <name type="scientific">Geobacter pickeringii</name>
    <dbReference type="NCBI Taxonomy" id="345632"/>
    <lineage>
        <taxon>Bacteria</taxon>
        <taxon>Pseudomonadati</taxon>
        <taxon>Thermodesulfobacteriota</taxon>
        <taxon>Desulfuromonadia</taxon>
        <taxon>Geobacterales</taxon>
        <taxon>Geobacteraceae</taxon>
        <taxon>Geobacter</taxon>
    </lineage>
</organism>
<evidence type="ECO:0000256" key="1">
    <source>
        <dbReference type="ARBA" id="ARBA00004651"/>
    </source>
</evidence>
<evidence type="ECO:0000256" key="3">
    <source>
        <dbReference type="ARBA" id="ARBA00022692"/>
    </source>
</evidence>
<feature type="transmembrane region" description="Helical" evidence="8">
    <location>
        <begin position="148"/>
        <end position="174"/>
    </location>
</feature>
<feature type="transmembrane region" description="Helical" evidence="8">
    <location>
        <begin position="117"/>
        <end position="136"/>
    </location>
</feature>
<dbReference type="InterPro" id="IPR003918">
    <property type="entry name" value="NADH_UbQ_OxRdtase"/>
</dbReference>
<dbReference type="Proteomes" id="UP000057609">
    <property type="component" value="Chromosome"/>
</dbReference>
<evidence type="ECO:0000313" key="11">
    <source>
        <dbReference type="Proteomes" id="UP000057609"/>
    </source>
</evidence>
<dbReference type="Pfam" id="PF00361">
    <property type="entry name" value="Proton_antipo_M"/>
    <property type="match status" value="1"/>
</dbReference>
<dbReference type="GO" id="GO:0016491">
    <property type="term" value="F:oxidoreductase activity"/>
    <property type="evidence" value="ECO:0007669"/>
    <property type="project" value="UniProtKB-KW"/>
</dbReference>
<keyword evidence="5" id="KW-0560">Oxidoreductase</keyword>
<feature type="transmembrane region" description="Helical" evidence="8">
    <location>
        <begin position="303"/>
        <end position="323"/>
    </location>
</feature>
<keyword evidence="11" id="KW-1185">Reference proteome</keyword>
<evidence type="ECO:0000256" key="7">
    <source>
        <dbReference type="RuleBase" id="RU000320"/>
    </source>
</evidence>
<keyword evidence="4 8" id="KW-1133">Transmembrane helix</keyword>
<feature type="domain" description="NADH:quinone oxidoreductase/Mrp antiporter transmembrane" evidence="9">
    <location>
        <begin position="112"/>
        <end position="399"/>
    </location>
</feature>
<keyword evidence="3 7" id="KW-0812">Transmembrane</keyword>
<feature type="transmembrane region" description="Helical" evidence="8">
    <location>
        <begin position="439"/>
        <end position="459"/>
    </location>
</feature>
<dbReference type="PANTHER" id="PTHR42682:SF5">
    <property type="entry name" value="HYDROGENASE-4 COMPONENT F"/>
    <property type="match status" value="1"/>
</dbReference>
<evidence type="ECO:0000259" key="9">
    <source>
        <dbReference type="Pfam" id="PF00361"/>
    </source>
</evidence>
<comment type="subcellular location">
    <subcellularLocation>
        <location evidence="1">Cell membrane</location>
        <topology evidence="1">Multi-pass membrane protein</topology>
    </subcellularLocation>
    <subcellularLocation>
        <location evidence="7">Membrane</location>
        <topology evidence="7">Multi-pass membrane protein</topology>
    </subcellularLocation>
</comment>
<dbReference type="RefSeq" id="WP_039740665.1">
    <property type="nucleotide sequence ID" value="NZ_CP009788.1"/>
</dbReference>
<dbReference type="PRINTS" id="PR01437">
    <property type="entry name" value="NUOXDRDTASE4"/>
</dbReference>